<feature type="active site" description="Proton donor" evidence="6">
    <location>
        <position position="20"/>
    </location>
</feature>
<evidence type="ECO:0000256" key="6">
    <source>
        <dbReference type="HAMAP-Rule" id="MF_01661"/>
    </source>
</evidence>
<dbReference type="InterPro" id="IPR023750">
    <property type="entry name" value="RbsD-like_sf"/>
</dbReference>
<dbReference type="Pfam" id="PF05025">
    <property type="entry name" value="RbsD_FucU"/>
    <property type="match status" value="1"/>
</dbReference>
<dbReference type="GO" id="GO:0048029">
    <property type="term" value="F:monosaccharide binding"/>
    <property type="evidence" value="ECO:0007669"/>
    <property type="project" value="InterPro"/>
</dbReference>
<dbReference type="AlphaFoldDB" id="A0A6G4X054"/>
<gene>
    <name evidence="6 7" type="primary">rbsD</name>
    <name evidence="7" type="ORF">G5C65_20205</name>
</gene>
<comment type="catalytic activity">
    <reaction evidence="1 6">
        <text>beta-D-ribopyranose = beta-D-ribofuranose</text>
        <dbReference type="Rhea" id="RHEA:25432"/>
        <dbReference type="ChEBI" id="CHEBI:27476"/>
        <dbReference type="ChEBI" id="CHEBI:47002"/>
        <dbReference type="EC" id="5.4.99.62"/>
    </reaction>
</comment>
<dbReference type="NCBIfam" id="NF008761">
    <property type="entry name" value="PRK11797.1"/>
    <property type="match status" value="1"/>
</dbReference>
<dbReference type="InterPro" id="IPR023064">
    <property type="entry name" value="D-ribose_pyranase"/>
</dbReference>
<proteinExistence type="inferred from homology"/>
<reference evidence="7 8" key="1">
    <citation type="submission" date="2020-02" db="EMBL/GenBank/DDBJ databases">
        <title>Whole-genome analyses of novel actinobacteria.</title>
        <authorList>
            <person name="Sahin N."/>
            <person name="Tatar D."/>
        </authorList>
    </citation>
    <scope>NUCLEOTIDE SEQUENCE [LARGE SCALE GENOMIC DNA]</scope>
    <source>
        <strain evidence="7 8">SB3404</strain>
    </source>
</reference>
<comment type="subunit">
    <text evidence="6">Homodecamer.</text>
</comment>
<dbReference type="GO" id="GO:0016872">
    <property type="term" value="F:intramolecular lyase activity"/>
    <property type="evidence" value="ECO:0007669"/>
    <property type="project" value="UniProtKB-UniRule"/>
</dbReference>
<keyword evidence="5 6" id="KW-0119">Carbohydrate metabolism</keyword>
<accession>A0A6G4X054</accession>
<dbReference type="InterPro" id="IPR007721">
    <property type="entry name" value="RbsD_FucU"/>
</dbReference>
<evidence type="ECO:0000313" key="8">
    <source>
        <dbReference type="Proteomes" id="UP000477722"/>
    </source>
</evidence>
<evidence type="ECO:0000256" key="2">
    <source>
        <dbReference type="ARBA" id="ARBA00012862"/>
    </source>
</evidence>
<dbReference type="EMBL" id="JAAKZZ010000216">
    <property type="protein sequence ID" value="NGO70633.1"/>
    <property type="molecule type" value="Genomic_DNA"/>
</dbReference>
<dbReference type="UniPathway" id="UPA00916">
    <property type="reaction ID" value="UER00888"/>
</dbReference>
<dbReference type="Proteomes" id="UP000477722">
    <property type="component" value="Unassembled WGS sequence"/>
</dbReference>
<comment type="function">
    <text evidence="6">Catalyzes the interconversion of beta-pyran and beta-furan forms of D-ribose.</text>
</comment>
<dbReference type="RefSeq" id="WP_165300294.1">
    <property type="nucleotide sequence ID" value="NZ_JAAKZZ010000216.1"/>
</dbReference>
<dbReference type="Gene3D" id="3.40.1650.10">
    <property type="entry name" value="RbsD-like domain"/>
    <property type="match status" value="1"/>
</dbReference>
<sequence length="134" mass="14714">MKMRGTFNRHLSHALALLGHTDETVICDAGLPIPHQPGGPEVVDLALNAGVPSFVDVLDAVLDELVIEYATAAYEVRDDNPHTAALLEERFGYGGLNFIPHENFKKRTRHARLIVRTGEATPYSNVILRSGVPF</sequence>
<protein>
    <recommendedName>
        <fullName evidence="2 6">D-ribose pyranase</fullName>
        <ecNumber evidence="2 6">5.4.99.62</ecNumber>
    </recommendedName>
</protein>
<keyword evidence="4 6" id="KW-0413">Isomerase</keyword>
<evidence type="ECO:0000256" key="3">
    <source>
        <dbReference type="ARBA" id="ARBA00022490"/>
    </source>
</evidence>
<keyword evidence="3 6" id="KW-0963">Cytoplasm</keyword>
<dbReference type="GO" id="GO:0062193">
    <property type="term" value="F:D-ribose pyranase activity"/>
    <property type="evidence" value="ECO:0007669"/>
    <property type="project" value="UniProtKB-EC"/>
</dbReference>
<comment type="caution">
    <text evidence="7">The sequence shown here is derived from an EMBL/GenBank/DDBJ whole genome shotgun (WGS) entry which is preliminary data.</text>
</comment>
<dbReference type="PANTHER" id="PTHR37831:SF1">
    <property type="entry name" value="D-RIBOSE PYRANASE"/>
    <property type="match status" value="1"/>
</dbReference>
<comment type="pathway">
    <text evidence="6">Carbohydrate metabolism; D-ribose degradation; D-ribose 5-phosphate from beta-D-ribopyranose: step 1/2.</text>
</comment>
<feature type="binding site" evidence="6">
    <location>
        <position position="101"/>
    </location>
    <ligand>
        <name>substrate</name>
    </ligand>
</feature>
<feature type="binding site" evidence="6">
    <location>
        <position position="28"/>
    </location>
    <ligand>
        <name>substrate</name>
    </ligand>
</feature>
<evidence type="ECO:0000256" key="1">
    <source>
        <dbReference type="ARBA" id="ARBA00000223"/>
    </source>
</evidence>
<dbReference type="SUPFAM" id="SSF102546">
    <property type="entry name" value="RbsD-like"/>
    <property type="match status" value="1"/>
</dbReference>
<evidence type="ECO:0000313" key="7">
    <source>
        <dbReference type="EMBL" id="NGO70633.1"/>
    </source>
</evidence>
<organism evidence="7 8">
    <name type="scientific">Streptomyces boncukensis</name>
    <dbReference type="NCBI Taxonomy" id="2711219"/>
    <lineage>
        <taxon>Bacteria</taxon>
        <taxon>Bacillati</taxon>
        <taxon>Actinomycetota</taxon>
        <taxon>Actinomycetes</taxon>
        <taxon>Kitasatosporales</taxon>
        <taxon>Streptomycetaceae</taxon>
        <taxon>Streptomyces</taxon>
    </lineage>
</organism>
<dbReference type="GO" id="GO:0005829">
    <property type="term" value="C:cytosol"/>
    <property type="evidence" value="ECO:0007669"/>
    <property type="project" value="TreeGrafter"/>
</dbReference>
<dbReference type="EC" id="5.4.99.62" evidence="2 6"/>
<evidence type="ECO:0000256" key="4">
    <source>
        <dbReference type="ARBA" id="ARBA00023235"/>
    </source>
</evidence>
<feature type="binding site" evidence="6">
    <location>
        <begin position="123"/>
        <end position="125"/>
    </location>
    <ligand>
        <name>substrate</name>
    </ligand>
</feature>
<dbReference type="PANTHER" id="PTHR37831">
    <property type="entry name" value="D-RIBOSE PYRANASE"/>
    <property type="match status" value="1"/>
</dbReference>
<keyword evidence="8" id="KW-1185">Reference proteome</keyword>
<dbReference type="GO" id="GO:0019303">
    <property type="term" value="P:D-ribose catabolic process"/>
    <property type="evidence" value="ECO:0007669"/>
    <property type="project" value="UniProtKB-UniRule"/>
</dbReference>
<evidence type="ECO:0000256" key="5">
    <source>
        <dbReference type="ARBA" id="ARBA00023277"/>
    </source>
</evidence>
<dbReference type="HAMAP" id="MF_01661">
    <property type="entry name" value="D_rib_pyranase"/>
    <property type="match status" value="1"/>
</dbReference>
<comment type="similarity">
    <text evidence="6">Belongs to the RbsD / FucU family. RbsD subfamily.</text>
</comment>
<name>A0A6G4X054_9ACTN</name>
<comment type="subcellular location">
    <subcellularLocation>
        <location evidence="6">Cytoplasm</location>
    </subcellularLocation>
</comment>